<dbReference type="RefSeq" id="WP_070792049.1">
    <property type="nucleotide sequence ID" value="NZ_MKIR01000012.1"/>
</dbReference>
<proteinExistence type="predicted"/>
<evidence type="ECO:0000313" key="3">
    <source>
        <dbReference type="Proteomes" id="UP000178622"/>
    </source>
</evidence>
<feature type="domain" description="tRNA nuclease CdiA C-terminal" evidence="1">
    <location>
        <begin position="330"/>
        <end position="405"/>
    </location>
</feature>
<organism evidence="2 3">
    <name type="scientific">Floricoccus tropicus</name>
    <dbReference type="NCBI Taxonomy" id="1859473"/>
    <lineage>
        <taxon>Bacteria</taxon>
        <taxon>Bacillati</taxon>
        <taxon>Bacillota</taxon>
        <taxon>Bacilli</taxon>
        <taxon>Lactobacillales</taxon>
        <taxon>Streptococcaceae</taxon>
        <taxon>Floricoccus</taxon>
    </lineage>
</organism>
<evidence type="ECO:0000313" key="2">
    <source>
        <dbReference type="EMBL" id="OFI49532.1"/>
    </source>
</evidence>
<dbReference type="InterPro" id="IPR033806">
    <property type="entry name" value="CDI_toxin_Bp1026b-like"/>
</dbReference>
<dbReference type="Gene3D" id="3.40.1350.120">
    <property type="match status" value="1"/>
</dbReference>
<comment type="caution">
    <text evidence="2">The sequence shown here is derived from an EMBL/GenBank/DDBJ whole genome shotgun (WGS) entry which is preliminary data.</text>
</comment>
<name>A0A1E8GMS1_9LACT</name>
<protein>
    <recommendedName>
        <fullName evidence="1">tRNA nuclease CdiA C-terminal domain-containing protein</fullName>
    </recommendedName>
</protein>
<dbReference type="EMBL" id="MKIR01000012">
    <property type="protein sequence ID" value="OFI49532.1"/>
    <property type="molecule type" value="Genomic_DNA"/>
</dbReference>
<dbReference type="Proteomes" id="UP000178622">
    <property type="component" value="Unassembled WGS sequence"/>
</dbReference>
<accession>A0A1E8GMS1</accession>
<reference evidence="3" key="1">
    <citation type="submission" date="2016-09" db="EMBL/GenBank/DDBJ databases">
        <title>Draft genome sequence of a novel species of the family Streptococcaceae isolated from flowers.</title>
        <authorList>
            <person name="Chuah L.-O."/>
            <person name="Yap K.-P."/>
            <person name="Thong K.L."/>
            <person name="Liong M.T."/>
            <person name="Ahmad R."/>
            <person name="Rusul G."/>
        </authorList>
    </citation>
    <scope>NUCLEOTIDE SEQUENCE [LARGE SCALE GENOMIC DNA]</scope>
    <source>
        <strain evidence="3">DF1</strain>
    </source>
</reference>
<dbReference type="InterPro" id="IPR040559">
    <property type="entry name" value="CdiA_C"/>
</dbReference>
<dbReference type="CDD" id="cd13442">
    <property type="entry name" value="CDI_toxin_Bp1026b-like"/>
    <property type="match status" value="1"/>
</dbReference>
<dbReference type="STRING" id="1859473.BG261_02840"/>
<dbReference type="AlphaFoldDB" id="A0A1E8GMS1"/>
<sequence>MHDDIVPELLEAISSSFDNKSEKSKKIEKLLRLLQDGDADYLSVNEYAIEIGEILSSVFRENITADILPDGKMYFNIADRVLNKTLKNNYDLVSKYAEEVQNLLNERSGIGIAAQIPDINQNRINGLINRISSEDDFNKIEWILKDPIVNFTQSIVDDSIKKNVEFHFKSGLSPTIKRTVSGKACAWCRSLAGVFLYGTEPPDFYKRHQNCRCLVEYNPRKGKRVQNSHTKQWHDSDELTRRKTLNLYDSKVDKSYISLKDEWLKNFNSKNIKVSELTRWEHQGIVYLVDGKKVVLDYSGKEEEVASWIAEKFGMHVQFVPRVNYPSGMKTPDYLVNGIAYDLKEITGNGKNVIDGNMKKAKVQSENIIIDITKSKLTDNDVKNQLEKIYRSGRRGLNIVVIKRGNTLIDVLKKES</sequence>
<dbReference type="Pfam" id="PF18451">
    <property type="entry name" value="CdiA_C"/>
    <property type="match status" value="1"/>
</dbReference>
<evidence type="ECO:0000259" key="1">
    <source>
        <dbReference type="Pfam" id="PF18451"/>
    </source>
</evidence>
<gene>
    <name evidence="2" type="ORF">BG261_02840</name>
</gene>
<keyword evidence="3" id="KW-1185">Reference proteome</keyword>
<dbReference type="OrthoDB" id="1655658at2"/>
<dbReference type="GO" id="GO:0004549">
    <property type="term" value="F:tRNA-specific ribonuclease activity"/>
    <property type="evidence" value="ECO:0007669"/>
    <property type="project" value="InterPro"/>
</dbReference>